<keyword evidence="1" id="KW-0732">Signal</keyword>
<feature type="non-terminal residue" evidence="2">
    <location>
        <position position="164"/>
    </location>
</feature>
<name>A0ABX1JUZ6_9MICC</name>
<evidence type="ECO:0000313" key="3">
    <source>
        <dbReference type="Proteomes" id="UP000523795"/>
    </source>
</evidence>
<feature type="chain" id="PRO_5046089689" evidence="1">
    <location>
        <begin position="21"/>
        <end position="164"/>
    </location>
</feature>
<dbReference type="Proteomes" id="UP000523795">
    <property type="component" value="Unassembled WGS sequence"/>
</dbReference>
<feature type="signal peptide" evidence="1">
    <location>
        <begin position="1"/>
        <end position="20"/>
    </location>
</feature>
<dbReference type="EMBL" id="JAAZSR010000266">
    <property type="protein sequence ID" value="NKX51617.1"/>
    <property type="molecule type" value="Genomic_DNA"/>
</dbReference>
<organism evidence="2 3">
    <name type="scientific">Arthrobacter deserti</name>
    <dbReference type="NCBI Taxonomy" id="1742687"/>
    <lineage>
        <taxon>Bacteria</taxon>
        <taxon>Bacillati</taxon>
        <taxon>Actinomycetota</taxon>
        <taxon>Actinomycetes</taxon>
        <taxon>Micrococcales</taxon>
        <taxon>Micrococcaceae</taxon>
        <taxon>Arthrobacter</taxon>
    </lineage>
</organism>
<evidence type="ECO:0000313" key="2">
    <source>
        <dbReference type="EMBL" id="NKX51617.1"/>
    </source>
</evidence>
<proteinExistence type="predicted"/>
<comment type="caution">
    <text evidence="2">The sequence shown here is derived from an EMBL/GenBank/DDBJ whole genome shotgun (WGS) entry which is preliminary data.</text>
</comment>
<evidence type="ECO:0000256" key="1">
    <source>
        <dbReference type="SAM" id="SignalP"/>
    </source>
</evidence>
<sequence length="164" mass="17862">MKKLFITVLLLMTTAASPSAGTGGPPCVISPEAMPGSWRPTEKMQQSLSTEPWPASEAEEAAFATRTGVDEMAALYAERPEAAEELWEDSVASLIEVTYASANTPELNTKARDAARRNLARLIQPYLGRSVKSAECAEYGQLLPLAIYAHTRYQENDARIGKMV</sequence>
<protein>
    <submittedName>
        <fullName evidence="2">Uncharacterized protein</fullName>
    </submittedName>
</protein>
<accession>A0ABX1JUZ6</accession>
<keyword evidence="3" id="KW-1185">Reference proteome</keyword>
<gene>
    <name evidence="2" type="ORF">HER39_13785</name>
</gene>
<reference evidence="2 3" key="1">
    <citation type="submission" date="2020-04" db="EMBL/GenBank/DDBJ databases">
        <authorList>
            <person name="Liu S."/>
        </authorList>
    </citation>
    <scope>NUCLEOTIDE SEQUENCE [LARGE SCALE GENOMIC DNA]</scope>
    <source>
        <strain evidence="2 3">CGMCC 1.15091</strain>
    </source>
</reference>